<organism evidence="2 3">
    <name type="scientific">Discina gigas</name>
    <dbReference type="NCBI Taxonomy" id="1032678"/>
    <lineage>
        <taxon>Eukaryota</taxon>
        <taxon>Fungi</taxon>
        <taxon>Dikarya</taxon>
        <taxon>Ascomycota</taxon>
        <taxon>Pezizomycotina</taxon>
        <taxon>Pezizomycetes</taxon>
        <taxon>Pezizales</taxon>
        <taxon>Discinaceae</taxon>
        <taxon>Discina</taxon>
    </lineage>
</organism>
<keyword evidence="3" id="KW-1185">Reference proteome</keyword>
<evidence type="ECO:0000313" key="3">
    <source>
        <dbReference type="Proteomes" id="UP001447188"/>
    </source>
</evidence>
<name>A0ABR3GBU0_9PEZI</name>
<feature type="region of interest" description="Disordered" evidence="1">
    <location>
        <begin position="1"/>
        <end position="55"/>
    </location>
</feature>
<proteinExistence type="predicted"/>
<dbReference type="EMBL" id="JBBBZM010000130">
    <property type="protein sequence ID" value="KAL0633293.1"/>
    <property type="molecule type" value="Genomic_DNA"/>
</dbReference>
<comment type="caution">
    <text evidence="2">The sequence shown here is derived from an EMBL/GenBank/DDBJ whole genome shotgun (WGS) entry which is preliminary data.</text>
</comment>
<accession>A0ABR3GBU0</accession>
<sequence length="359" mass="38276">MAHPLYEVTGLDESSLPSFTDEGPSISYEDDGLMPSSSHPPGSKPDHIPSGGLGLGSLADELAGAMYDSDDEEYEEGEAGDESGVFAEGVAGIANGAYADGVTNANEDTPVQKKGPLNRALSASDYDGSEYGDPDDLGNGISAGLEDKINQIEKLALRSRHTLKEEADGTGELAGVVPRLMEGLQKLGPQSSLETGSTRLITAHAAISSHMTHQARTLRDLSLSINSACLPADDTSDLLLPLLDLIPRPTTQPLAELNNLHALTISLVSQLAFLSDSLHMARQSSIAANRKLRVAREACADWKHELEAVEKARRWIEEGDWDARCRRREAAGVCAEVTGGFEDVCRGFEERLKAQGVSA</sequence>
<evidence type="ECO:0000256" key="1">
    <source>
        <dbReference type="SAM" id="MobiDB-lite"/>
    </source>
</evidence>
<gene>
    <name evidence="2" type="ORF">Q9L58_007798</name>
</gene>
<evidence type="ECO:0000313" key="2">
    <source>
        <dbReference type="EMBL" id="KAL0633293.1"/>
    </source>
</evidence>
<feature type="region of interest" description="Disordered" evidence="1">
    <location>
        <begin position="103"/>
        <end position="133"/>
    </location>
</feature>
<reference evidence="2 3" key="1">
    <citation type="submission" date="2024-02" db="EMBL/GenBank/DDBJ databases">
        <title>Discinaceae phylogenomics.</title>
        <authorList>
            <person name="Dirks A.C."/>
            <person name="James T.Y."/>
        </authorList>
    </citation>
    <scope>NUCLEOTIDE SEQUENCE [LARGE SCALE GENOMIC DNA]</scope>
    <source>
        <strain evidence="2 3">ACD0624</strain>
    </source>
</reference>
<dbReference type="Proteomes" id="UP001447188">
    <property type="component" value="Unassembled WGS sequence"/>
</dbReference>
<protein>
    <submittedName>
        <fullName evidence="2">Uncharacterized protein</fullName>
    </submittedName>
</protein>